<dbReference type="PROSITE" id="PS50850">
    <property type="entry name" value="MFS"/>
    <property type="match status" value="1"/>
</dbReference>
<evidence type="ECO:0000259" key="7">
    <source>
        <dbReference type="PROSITE" id="PS50850"/>
    </source>
</evidence>
<evidence type="ECO:0000256" key="5">
    <source>
        <dbReference type="SAM" id="MobiDB-lite"/>
    </source>
</evidence>
<comment type="caution">
    <text evidence="8">The sequence shown here is derived from an EMBL/GenBank/DDBJ whole genome shotgun (WGS) entry which is preliminary data.</text>
</comment>
<feature type="transmembrane region" description="Helical" evidence="6">
    <location>
        <begin position="39"/>
        <end position="61"/>
    </location>
</feature>
<feature type="transmembrane region" description="Helical" evidence="6">
    <location>
        <begin position="195"/>
        <end position="214"/>
    </location>
</feature>
<name>A0A8I2YTS2_9AGAM</name>
<dbReference type="InterPro" id="IPR011701">
    <property type="entry name" value="MFS"/>
</dbReference>
<reference evidence="8" key="1">
    <citation type="submission" date="2021-03" db="EMBL/GenBank/DDBJ databases">
        <title>Evolutionary innovations through gain and loss of genes in the ectomycorrhizal Boletales.</title>
        <authorList>
            <person name="Wu G."/>
            <person name="Miyauchi S."/>
            <person name="Morin E."/>
            <person name="Yang Z.-L."/>
            <person name="Xu J."/>
            <person name="Martin F.M."/>
        </authorList>
    </citation>
    <scope>NUCLEOTIDE SEQUENCE</scope>
    <source>
        <strain evidence="8">BR01</strain>
    </source>
</reference>
<organism evidence="8 9">
    <name type="scientific">Boletus reticuloceps</name>
    <dbReference type="NCBI Taxonomy" id="495285"/>
    <lineage>
        <taxon>Eukaryota</taxon>
        <taxon>Fungi</taxon>
        <taxon>Dikarya</taxon>
        <taxon>Basidiomycota</taxon>
        <taxon>Agaricomycotina</taxon>
        <taxon>Agaricomycetes</taxon>
        <taxon>Agaricomycetidae</taxon>
        <taxon>Boletales</taxon>
        <taxon>Boletineae</taxon>
        <taxon>Boletaceae</taxon>
        <taxon>Boletoideae</taxon>
        <taxon>Boletus</taxon>
    </lineage>
</organism>
<feature type="transmembrane region" description="Helical" evidence="6">
    <location>
        <begin position="135"/>
        <end position="156"/>
    </location>
</feature>
<feature type="compositionally biased region" description="Polar residues" evidence="5">
    <location>
        <begin position="1"/>
        <end position="15"/>
    </location>
</feature>
<proteinExistence type="predicted"/>
<dbReference type="InterPro" id="IPR020846">
    <property type="entry name" value="MFS_dom"/>
</dbReference>
<dbReference type="PANTHER" id="PTHR23502">
    <property type="entry name" value="MAJOR FACILITATOR SUPERFAMILY"/>
    <property type="match status" value="1"/>
</dbReference>
<accession>A0A8I2YTS2</accession>
<dbReference type="GO" id="GO:0022857">
    <property type="term" value="F:transmembrane transporter activity"/>
    <property type="evidence" value="ECO:0007669"/>
    <property type="project" value="InterPro"/>
</dbReference>
<dbReference type="SUPFAM" id="SSF103473">
    <property type="entry name" value="MFS general substrate transporter"/>
    <property type="match status" value="1"/>
</dbReference>
<keyword evidence="2 6" id="KW-0812">Transmembrane</keyword>
<keyword evidence="4 6" id="KW-0472">Membrane</keyword>
<feature type="domain" description="Major facilitator superfamily (MFS) profile" evidence="7">
    <location>
        <begin position="40"/>
        <end position="499"/>
    </location>
</feature>
<evidence type="ECO:0000313" key="8">
    <source>
        <dbReference type="EMBL" id="KAG6379084.1"/>
    </source>
</evidence>
<dbReference type="OrthoDB" id="2585655at2759"/>
<dbReference type="GO" id="GO:0005886">
    <property type="term" value="C:plasma membrane"/>
    <property type="evidence" value="ECO:0007669"/>
    <property type="project" value="TreeGrafter"/>
</dbReference>
<evidence type="ECO:0000313" key="9">
    <source>
        <dbReference type="Proteomes" id="UP000683000"/>
    </source>
</evidence>
<dbReference type="EMBL" id="JAGFBS010000005">
    <property type="protein sequence ID" value="KAG6379084.1"/>
    <property type="molecule type" value="Genomic_DNA"/>
</dbReference>
<keyword evidence="9" id="KW-1185">Reference proteome</keyword>
<sequence length="499" mass="54317">MPARSPSQQTLNESQTVKDIEHAPVSDDPRAWSYAQKTLTLVIVSSASMVAGLATTIQIPANAQIEYDLHASSSDISWSLSVFVLVQGLFPLVWSAISEIKGRKVVYLSSMSLFVVGSAVVATSKTIGLVIGMRALQAVGSSAVMAIAAATLADIYEPHERGAKMGMYYAAPLLGASMGPFLGGVFAQALGWRAVFWFSLISGAVVLVALSILFKDSFRKERSLTYQNVIRKRLEGNQLCMAARCRINTVESSTDESQRMPLEDTIRELEAGNSTSGVVHNINDIMLSFKDVDPFPPIILVLKRWNNNIILLASGLIFGFTYSLSYTCARTLSTRYGYDALHTGFILLSSGIGSICGSTLGGRWSDTMLMKLRNKHGRKTHPEVDAPSEHIASNGIASPLRARLCLDLPNSPTGRRYLRHVICRWVFFHASTPFPNSLEAAQRLSTNRWIYTSTLAYIVDANTGRSSTAVAMNSAYRGILAFIAAEIAIPLQVSTFCLA</sequence>
<evidence type="ECO:0000256" key="1">
    <source>
        <dbReference type="ARBA" id="ARBA00004141"/>
    </source>
</evidence>
<dbReference type="Proteomes" id="UP000683000">
    <property type="component" value="Unassembled WGS sequence"/>
</dbReference>
<protein>
    <submittedName>
        <fullName evidence="8">Vacuolar DHA amino acid exporter</fullName>
    </submittedName>
</protein>
<feature type="transmembrane region" description="Helical" evidence="6">
    <location>
        <begin position="168"/>
        <end position="189"/>
    </location>
</feature>
<keyword evidence="3 6" id="KW-1133">Transmembrane helix</keyword>
<gene>
    <name evidence="8" type="ORF">JVT61DRAFT_11520</name>
</gene>
<evidence type="ECO:0000256" key="6">
    <source>
        <dbReference type="SAM" id="Phobius"/>
    </source>
</evidence>
<dbReference type="AlphaFoldDB" id="A0A8I2YTS2"/>
<evidence type="ECO:0000256" key="3">
    <source>
        <dbReference type="ARBA" id="ARBA00022989"/>
    </source>
</evidence>
<dbReference type="InterPro" id="IPR036259">
    <property type="entry name" value="MFS_trans_sf"/>
</dbReference>
<dbReference type="Pfam" id="PF07690">
    <property type="entry name" value="MFS_1"/>
    <property type="match status" value="1"/>
</dbReference>
<comment type="subcellular location">
    <subcellularLocation>
        <location evidence="1">Membrane</location>
        <topology evidence="1">Multi-pass membrane protein</topology>
    </subcellularLocation>
</comment>
<dbReference type="PANTHER" id="PTHR23502:SF5">
    <property type="entry name" value="QUINIDINE RESISTANCE PROTEIN 3"/>
    <property type="match status" value="1"/>
</dbReference>
<feature type="region of interest" description="Disordered" evidence="5">
    <location>
        <begin position="1"/>
        <end position="22"/>
    </location>
</feature>
<feature type="transmembrane region" description="Helical" evidence="6">
    <location>
        <begin position="309"/>
        <end position="325"/>
    </location>
</feature>
<feature type="transmembrane region" description="Helical" evidence="6">
    <location>
        <begin position="345"/>
        <end position="365"/>
    </location>
</feature>
<evidence type="ECO:0000256" key="2">
    <source>
        <dbReference type="ARBA" id="ARBA00022692"/>
    </source>
</evidence>
<evidence type="ECO:0000256" key="4">
    <source>
        <dbReference type="ARBA" id="ARBA00023136"/>
    </source>
</evidence>
<feature type="transmembrane region" description="Helical" evidence="6">
    <location>
        <begin position="76"/>
        <end position="93"/>
    </location>
</feature>
<dbReference type="Gene3D" id="1.20.1720.10">
    <property type="entry name" value="Multidrug resistance protein D"/>
    <property type="match status" value="1"/>
</dbReference>
<feature type="transmembrane region" description="Helical" evidence="6">
    <location>
        <begin position="105"/>
        <end position="123"/>
    </location>
</feature>